<comment type="catalytic activity">
    <reaction evidence="9">
        <text>all-trans-zeaxanthin + O2 = (3R)-3-hydroxy-10'-apo-beta-carotenal + (3R)-hydroxy-beta-ionone</text>
        <dbReference type="Rhea" id="RHEA:68104"/>
        <dbReference type="ChEBI" id="CHEBI:15379"/>
        <dbReference type="ChEBI" id="CHEBI:27547"/>
        <dbReference type="ChEBI" id="CHEBI:53173"/>
        <dbReference type="ChEBI" id="CHEBI:177902"/>
    </reaction>
    <physiologicalReaction direction="left-to-right" evidence="9">
        <dbReference type="Rhea" id="RHEA:68105"/>
    </physiologicalReaction>
</comment>
<comment type="catalytic activity">
    <reaction evidence="17">
        <text>all-trans-10'-apo-beta-carotenal + O2 = beta-ionone + 4,9-dimethyldodeca-2,4,6,8,10-pentaenedial</text>
        <dbReference type="Rhea" id="RHEA:68452"/>
        <dbReference type="ChEBI" id="CHEBI:15379"/>
        <dbReference type="ChEBI" id="CHEBI:32325"/>
        <dbReference type="ChEBI" id="CHEBI:53153"/>
        <dbReference type="ChEBI" id="CHEBI:53171"/>
    </reaction>
    <physiologicalReaction direction="left-to-right" evidence="17">
        <dbReference type="Rhea" id="RHEA:68453"/>
    </physiologicalReaction>
</comment>
<dbReference type="GO" id="GO:0010436">
    <property type="term" value="F:carotenoid dioxygenase activity"/>
    <property type="evidence" value="ECO:0007669"/>
    <property type="project" value="TreeGrafter"/>
</dbReference>
<evidence type="ECO:0000256" key="17">
    <source>
        <dbReference type="ARBA" id="ARBA00048043"/>
    </source>
</evidence>
<feature type="binding site" evidence="23">
    <location>
        <position position="203"/>
    </location>
    <ligand>
        <name>Fe cation</name>
        <dbReference type="ChEBI" id="CHEBI:24875"/>
        <note>catalytic</note>
    </ligand>
</feature>
<evidence type="ECO:0000256" key="21">
    <source>
        <dbReference type="ARBA" id="ARBA00049190"/>
    </source>
</evidence>
<dbReference type="EC" id="1.13.11.71" evidence="11"/>
<comment type="cofactor">
    <cofactor evidence="23">
        <name>Fe(2+)</name>
        <dbReference type="ChEBI" id="CHEBI:29033"/>
    </cofactor>
    <text evidence="23">Binds 1 Fe(2+) ion per subunit.</text>
</comment>
<comment type="catalytic activity">
    <reaction evidence="22">
        <text>13-cis-lycopene + O2 = 13-cis-10'-apo-lycopenal + (3E,5E)-6,10-dimethylundeca-3,5,9-trien-2-one</text>
        <dbReference type="Rhea" id="RHEA:68448"/>
        <dbReference type="ChEBI" id="CHEBI:15379"/>
        <dbReference type="ChEBI" id="CHEBI:67207"/>
        <dbReference type="ChEBI" id="CHEBI:177907"/>
        <dbReference type="ChEBI" id="CHEBI:177908"/>
    </reaction>
    <physiologicalReaction direction="left-to-right" evidence="22">
        <dbReference type="Rhea" id="RHEA:68449"/>
    </physiologicalReaction>
</comment>
<evidence type="ECO:0000256" key="14">
    <source>
        <dbReference type="ARBA" id="ARBA00047577"/>
    </source>
</evidence>
<evidence type="ECO:0000256" key="1">
    <source>
        <dbReference type="ARBA" id="ARBA00004173"/>
    </source>
</evidence>
<evidence type="ECO:0000256" key="16">
    <source>
        <dbReference type="ARBA" id="ARBA00047865"/>
    </source>
</evidence>
<dbReference type="GO" id="GO:0042574">
    <property type="term" value="P:retinal metabolic process"/>
    <property type="evidence" value="ECO:0007669"/>
    <property type="project" value="TreeGrafter"/>
</dbReference>
<proteinExistence type="inferred from homology"/>
<evidence type="ECO:0000256" key="5">
    <source>
        <dbReference type="ARBA" id="ARBA00023002"/>
    </source>
</evidence>
<comment type="catalytic activity">
    <reaction evidence="10">
        <text>(3R,6R)-3-hydroxy-10'-apo-alpha-carotenal + O2 = (3R,6R)-hydroxy-alpha-ionone + 4,9-dimethyldodeca-2,4,6,8,10-pentaenedial</text>
        <dbReference type="Rhea" id="RHEA:68436"/>
        <dbReference type="ChEBI" id="CHEBI:15379"/>
        <dbReference type="ChEBI" id="CHEBI:53171"/>
        <dbReference type="ChEBI" id="CHEBI:177903"/>
        <dbReference type="ChEBI" id="CHEBI:177904"/>
    </reaction>
    <physiologicalReaction direction="left-to-right" evidence="10">
        <dbReference type="Rhea" id="RHEA:68437"/>
    </physiologicalReaction>
</comment>
<evidence type="ECO:0000256" key="15">
    <source>
        <dbReference type="ARBA" id="ARBA00047747"/>
    </source>
</evidence>
<comment type="catalytic activity">
    <reaction evidence="20">
        <text>all-trans-beta-carotene + O2 = beta-ionone + all-trans-10'-apo-beta-carotenal</text>
        <dbReference type="Rhea" id="RHEA:26389"/>
        <dbReference type="ChEBI" id="CHEBI:15379"/>
        <dbReference type="ChEBI" id="CHEBI:17579"/>
        <dbReference type="ChEBI" id="CHEBI:32325"/>
        <dbReference type="ChEBI" id="CHEBI:53153"/>
        <dbReference type="EC" id="1.13.11.71"/>
    </reaction>
    <physiologicalReaction direction="left-to-right" evidence="20">
        <dbReference type="Rhea" id="RHEA:26390"/>
    </physiologicalReaction>
</comment>
<dbReference type="Pfam" id="PF03055">
    <property type="entry name" value="RPE65"/>
    <property type="match status" value="1"/>
</dbReference>
<comment type="function">
    <text evidence="13">Broad specificity mitochondrial dioxygenase that mediates the asymmetric oxidative cleavage of carotenoids. Cleaves carotenes (pure hydrocarbon carotenoids) such as all-trans-beta-carotene and lycopene as well as xanthophylls (oxygenated carotenoids) such as zeaxanthin, lutein and beta-cryptoxanthin at both the 9,10 and the 9',10' carbon-carbon double bond. Through its function in carotenoids metabolism regulates oxidative stress and the production of important signaling molecules.</text>
</comment>
<comment type="caution">
    <text evidence="25">The sequence shown here is derived from an EMBL/GenBank/DDBJ whole genome shotgun (WGS) entry which is preliminary data.</text>
</comment>
<comment type="catalytic activity">
    <reaction evidence="21">
        <text>beta-cryptoxanthin + O2 = all-trans-10'-apo-beta-carotenal + (3R)-hydroxy-beta-ionone</text>
        <dbReference type="Rhea" id="RHEA:68440"/>
        <dbReference type="ChEBI" id="CHEBI:10362"/>
        <dbReference type="ChEBI" id="CHEBI:15379"/>
        <dbReference type="ChEBI" id="CHEBI:53153"/>
        <dbReference type="ChEBI" id="CHEBI:53173"/>
    </reaction>
    <physiologicalReaction direction="left-to-right" evidence="21">
        <dbReference type="Rhea" id="RHEA:68441"/>
    </physiologicalReaction>
</comment>
<evidence type="ECO:0000256" key="7">
    <source>
        <dbReference type="ARBA" id="ARBA00023098"/>
    </source>
</evidence>
<comment type="catalytic activity">
    <reaction evidence="18">
        <text>all-trans-zeaxanthin + 2 O2 = 4,9-dimethyldodeca-2,4,6,8,10-pentaenedial + 2 (3R)-hydroxy-beta-ionone</text>
        <dbReference type="Rhea" id="RHEA:26393"/>
        <dbReference type="ChEBI" id="CHEBI:15379"/>
        <dbReference type="ChEBI" id="CHEBI:27547"/>
        <dbReference type="ChEBI" id="CHEBI:53171"/>
        <dbReference type="ChEBI" id="CHEBI:53173"/>
    </reaction>
    <physiologicalReaction direction="left-to-right" evidence="18">
        <dbReference type="Rhea" id="RHEA:26394"/>
    </physiologicalReaction>
</comment>
<comment type="catalytic activity">
    <reaction evidence="15">
        <text>5-cis-lycopene + O2 = 5-cis-10'-apo-lycopenal + (3E,5E)-6,10-dimethylundeca-3,5,9-trien-2-one</text>
        <dbReference type="Rhea" id="RHEA:68444"/>
        <dbReference type="ChEBI" id="CHEBI:15379"/>
        <dbReference type="ChEBI" id="CHEBI:67207"/>
        <dbReference type="ChEBI" id="CHEBI:177905"/>
        <dbReference type="ChEBI" id="CHEBI:177906"/>
    </reaction>
    <physiologicalReaction direction="left-to-right" evidence="15">
        <dbReference type="Rhea" id="RHEA:68445"/>
    </physiologicalReaction>
</comment>
<sequence length="556" mass="63044">MGALTAARVVAVLKHVLRTAPKNEFNRNRRDLQSLAPLFSTVDEIPEPIPTKIVGNIPKWIRGSLLRNGPGKFEFGNDKFNHWFDGMALMHQFKIENGTVTYMSKFLQSDSYLANKEKNRIVASEFGTVAMPDPCKSLFERFMSRFEMPTSTDNANVNFVFYRGDYYVSTETNFMRRIDPSNLKTLEKVDWSKFIAVNGATAHPHYDPDGTAYNMGNSYGKHGSSYNIIRVPPQKSEGSEMLQGAEVICSISPVDNKKPSYYHSFGMTENYVVFIEQPVKIDLMRLVAAKLMRKGFSGVIKWTPEDNTIFHIVNKHSGELHHVKYYSKPFVTFHQINAFEDQGCIVIDLCCQDEGGAFNAFQLQNVRKEGSDLEKSYNKLPINYPRRFILPLTVDSKTPVEKDLNNLPYTSATAVKATDGKVWCTYECLHDDTLEKKGGLEFPHINYSKYNTKKYNYFYGCGFGHMVADSLIKMDLKTKAMKEWKEEGLYPSEPVFVSQPESKEEDDGVILSVAVSLDENKNTFLLVLDAKTFTEIGRAEVPMKIPSGFHGAFVSN</sequence>
<dbReference type="GO" id="GO:0005739">
    <property type="term" value="C:mitochondrion"/>
    <property type="evidence" value="ECO:0007669"/>
    <property type="project" value="UniProtKB-SubCell"/>
</dbReference>
<comment type="similarity">
    <text evidence="2 24">Belongs to the carotenoid oxygenase family.</text>
</comment>
<dbReference type="InterPro" id="IPR004294">
    <property type="entry name" value="Carotenoid_Oase"/>
</dbReference>
<accession>A0AAV7UN59</accession>
<feature type="binding site" evidence="23">
    <location>
        <position position="334"/>
    </location>
    <ligand>
        <name>Fe cation</name>
        <dbReference type="ChEBI" id="CHEBI:24875"/>
        <note>catalytic</note>
    </ligand>
</feature>
<keyword evidence="4" id="KW-0223">Dioxygenase</keyword>
<evidence type="ECO:0000256" key="3">
    <source>
        <dbReference type="ARBA" id="ARBA00022723"/>
    </source>
</evidence>
<keyword evidence="5" id="KW-0560">Oxidoreductase</keyword>
<keyword evidence="26" id="KW-1185">Reference proteome</keyword>
<evidence type="ECO:0000256" key="4">
    <source>
        <dbReference type="ARBA" id="ARBA00022964"/>
    </source>
</evidence>
<dbReference type="GO" id="GO:0102076">
    <property type="term" value="F:beta,beta-carotene-9',10'-cleaving oxygenase activity"/>
    <property type="evidence" value="ECO:0007669"/>
    <property type="project" value="UniProtKB-EC"/>
</dbReference>
<keyword evidence="7" id="KW-0443">Lipid metabolism</keyword>
<evidence type="ECO:0000256" key="22">
    <source>
        <dbReference type="ARBA" id="ARBA00049207"/>
    </source>
</evidence>
<dbReference type="GO" id="GO:0003834">
    <property type="term" value="F:beta-carotene 15,15'-dioxygenase activity"/>
    <property type="evidence" value="ECO:0007669"/>
    <property type="project" value="TreeGrafter"/>
</dbReference>
<evidence type="ECO:0000256" key="19">
    <source>
        <dbReference type="ARBA" id="ARBA00048862"/>
    </source>
</evidence>
<keyword evidence="3 23" id="KW-0479">Metal-binding</keyword>
<dbReference type="PANTHER" id="PTHR10543:SF122">
    <property type="entry name" value="CAROTENOID-CLEAVING DIOXYGENASE, MITOCHONDRIAL"/>
    <property type="match status" value="1"/>
</dbReference>
<evidence type="ECO:0000256" key="12">
    <source>
        <dbReference type="ARBA" id="ARBA00040536"/>
    </source>
</evidence>
<evidence type="ECO:0000256" key="10">
    <source>
        <dbReference type="ARBA" id="ARBA00036274"/>
    </source>
</evidence>
<evidence type="ECO:0000313" key="26">
    <source>
        <dbReference type="Proteomes" id="UP001066276"/>
    </source>
</evidence>
<comment type="subcellular location">
    <subcellularLocation>
        <location evidence="1">Mitochondrion</location>
    </subcellularLocation>
</comment>
<comment type="catalytic activity">
    <reaction evidence="16">
        <text>lutein + O2 = (3R,6R)-hydroxy-alpha-ionone + (3R)-3-hydroxy-10'-apo-beta-carotenal</text>
        <dbReference type="Rhea" id="RHEA:68428"/>
        <dbReference type="ChEBI" id="CHEBI:15379"/>
        <dbReference type="ChEBI" id="CHEBI:28838"/>
        <dbReference type="ChEBI" id="CHEBI:177902"/>
        <dbReference type="ChEBI" id="CHEBI:177904"/>
    </reaction>
    <physiologicalReaction direction="left-to-right" evidence="16">
        <dbReference type="Rhea" id="RHEA:68429"/>
    </physiologicalReaction>
</comment>
<evidence type="ECO:0000256" key="20">
    <source>
        <dbReference type="ARBA" id="ARBA00049156"/>
    </source>
</evidence>
<evidence type="ECO:0000256" key="11">
    <source>
        <dbReference type="ARBA" id="ARBA00038847"/>
    </source>
</evidence>
<dbReference type="GO" id="GO:0046872">
    <property type="term" value="F:metal ion binding"/>
    <property type="evidence" value="ECO:0007669"/>
    <property type="project" value="UniProtKB-KW"/>
</dbReference>
<protein>
    <recommendedName>
        <fullName evidence="12">Carotenoid-cleaving dioxygenase, mitochondrial</fullName>
        <ecNumber evidence="11">1.13.11.71</ecNumber>
    </recommendedName>
</protein>
<dbReference type="AlphaFoldDB" id="A0AAV7UN59"/>
<organism evidence="25 26">
    <name type="scientific">Pleurodeles waltl</name>
    <name type="common">Iberian ribbed newt</name>
    <dbReference type="NCBI Taxonomy" id="8319"/>
    <lineage>
        <taxon>Eukaryota</taxon>
        <taxon>Metazoa</taxon>
        <taxon>Chordata</taxon>
        <taxon>Craniata</taxon>
        <taxon>Vertebrata</taxon>
        <taxon>Euteleostomi</taxon>
        <taxon>Amphibia</taxon>
        <taxon>Batrachia</taxon>
        <taxon>Caudata</taxon>
        <taxon>Salamandroidea</taxon>
        <taxon>Salamandridae</taxon>
        <taxon>Pleurodelinae</taxon>
        <taxon>Pleurodeles</taxon>
    </lineage>
</organism>
<dbReference type="PANTHER" id="PTHR10543">
    <property type="entry name" value="BETA-CAROTENE DIOXYGENASE"/>
    <property type="match status" value="1"/>
</dbReference>
<reference evidence="25" key="1">
    <citation type="journal article" date="2022" name="bioRxiv">
        <title>Sequencing and chromosome-scale assembly of the giantPleurodeles waltlgenome.</title>
        <authorList>
            <person name="Brown T."/>
            <person name="Elewa A."/>
            <person name="Iarovenko S."/>
            <person name="Subramanian E."/>
            <person name="Araus A.J."/>
            <person name="Petzold A."/>
            <person name="Susuki M."/>
            <person name="Suzuki K.-i.T."/>
            <person name="Hayashi T."/>
            <person name="Toyoda A."/>
            <person name="Oliveira C."/>
            <person name="Osipova E."/>
            <person name="Leigh N.D."/>
            <person name="Simon A."/>
            <person name="Yun M.H."/>
        </authorList>
    </citation>
    <scope>NUCLEOTIDE SEQUENCE</scope>
    <source>
        <strain evidence="25">20211129_DDA</strain>
        <tissue evidence="25">Liver</tissue>
    </source>
</reference>
<dbReference type="GO" id="GO:0016121">
    <property type="term" value="P:carotene catabolic process"/>
    <property type="evidence" value="ECO:0007669"/>
    <property type="project" value="TreeGrafter"/>
</dbReference>
<name>A0AAV7UN59_PLEWA</name>
<evidence type="ECO:0000256" key="9">
    <source>
        <dbReference type="ARBA" id="ARBA00035797"/>
    </source>
</evidence>
<gene>
    <name evidence="25" type="ORF">NDU88_006780</name>
</gene>
<evidence type="ECO:0000256" key="23">
    <source>
        <dbReference type="PIRSR" id="PIRSR604294-1"/>
    </source>
</evidence>
<dbReference type="EMBL" id="JANPWB010000005">
    <property type="protein sequence ID" value="KAJ1190041.1"/>
    <property type="molecule type" value="Genomic_DNA"/>
</dbReference>
<comment type="catalytic activity">
    <reaction evidence="14">
        <text>(3R)-3-hydroxy-10'-apo-beta-carotenal + O2 = 4,9-dimethyldodeca-2,4,6,8,10-pentaenedial + (3R)-hydroxy-beta-ionone</text>
        <dbReference type="Rhea" id="RHEA:68424"/>
        <dbReference type="ChEBI" id="CHEBI:15379"/>
        <dbReference type="ChEBI" id="CHEBI:53171"/>
        <dbReference type="ChEBI" id="CHEBI:53173"/>
        <dbReference type="ChEBI" id="CHEBI:177902"/>
    </reaction>
    <physiologicalReaction direction="left-to-right" evidence="14">
        <dbReference type="Rhea" id="RHEA:68425"/>
    </physiologicalReaction>
</comment>
<keyword evidence="8" id="KW-0496">Mitochondrion</keyword>
<evidence type="ECO:0000256" key="6">
    <source>
        <dbReference type="ARBA" id="ARBA00023004"/>
    </source>
</evidence>
<evidence type="ECO:0000256" key="18">
    <source>
        <dbReference type="ARBA" id="ARBA00048381"/>
    </source>
</evidence>
<comment type="catalytic activity">
    <reaction evidence="19">
        <text>lutein + O2 = (3R,6R)-3-hydroxy-10'-apo-alpha-carotenal + (3R)-hydroxy-beta-ionone</text>
        <dbReference type="Rhea" id="RHEA:68432"/>
        <dbReference type="ChEBI" id="CHEBI:15379"/>
        <dbReference type="ChEBI" id="CHEBI:28838"/>
        <dbReference type="ChEBI" id="CHEBI:53173"/>
        <dbReference type="ChEBI" id="CHEBI:177903"/>
    </reaction>
    <physiologicalReaction direction="left-to-right" evidence="19">
        <dbReference type="Rhea" id="RHEA:68433"/>
    </physiologicalReaction>
</comment>
<feature type="binding site" evidence="23">
    <location>
        <position position="263"/>
    </location>
    <ligand>
        <name>Fe cation</name>
        <dbReference type="ChEBI" id="CHEBI:24875"/>
        <note>catalytic</note>
    </ligand>
</feature>
<evidence type="ECO:0000256" key="24">
    <source>
        <dbReference type="RuleBase" id="RU003799"/>
    </source>
</evidence>
<keyword evidence="6 23" id="KW-0408">Iron</keyword>
<evidence type="ECO:0000256" key="13">
    <source>
        <dbReference type="ARBA" id="ARBA00045336"/>
    </source>
</evidence>
<dbReference type="Proteomes" id="UP001066276">
    <property type="component" value="Chromosome 3_1"/>
</dbReference>
<evidence type="ECO:0000256" key="2">
    <source>
        <dbReference type="ARBA" id="ARBA00006787"/>
    </source>
</evidence>
<feature type="binding site" evidence="23">
    <location>
        <position position="550"/>
    </location>
    <ligand>
        <name>Fe cation</name>
        <dbReference type="ChEBI" id="CHEBI:24875"/>
        <note>catalytic</note>
    </ligand>
</feature>
<evidence type="ECO:0000313" key="25">
    <source>
        <dbReference type="EMBL" id="KAJ1190041.1"/>
    </source>
</evidence>
<evidence type="ECO:0000256" key="8">
    <source>
        <dbReference type="ARBA" id="ARBA00023128"/>
    </source>
</evidence>